<evidence type="ECO:0000313" key="1">
    <source>
        <dbReference type="EMBL" id="QFR42868.1"/>
    </source>
</evidence>
<accession>A0AAJ4A327</accession>
<dbReference type="EMBL" id="CP041166">
    <property type="protein sequence ID" value="QFR42868.1"/>
    <property type="molecule type" value="Genomic_DNA"/>
</dbReference>
<protein>
    <submittedName>
        <fullName evidence="1">Uncharacterized protein</fullName>
    </submittedName>
</protein>
<gene>
    <name evidence="1" type="ORF">FJR47_02665</name>
</gene>
<reference evidence="2" key="1">
    <citation type="submission" date="2019-06" db="EMBL/GenBank/DDBJ databases">
        <title>Sulfurimonas gotlandica sp. nov., a chemoautotrophic and psychrotolerant epsilonproteobacterium isolated from a pelagic redoxcline, and an emended description of the genus Sulfurimonas.</title>
        <authorList>
            <person name="Wang S."/>
            <person name="Jiang L."/>
            <person name="Shao Z."/>
        </authorList>
    </citation>
    <scope>NUCLEOTIDE SEQUENCE [LARGE SCALE GENOMIC DNA]</scope>
    <source>
        <strain evidence="2">1-1N</strain>
    </source>
</reference>
<dbReference type="AlphaFoldDB" id="A0AAJ4A327"/>
<dbReference type="RefSeq" id="WP_152298931.1">
    <property type="nucleotide sequence ID" value="NZ_CP041166.1"/>
</dbReference>
<sequence>MKFYLLLLIIFLNVQATAIDINKQLFMDITKTYGYYIGQSYTLNKIKNKYPHLKNQVFLAEHEFKISFDSSLKNIDNIMSKKIKSSWNDLKSNIHNQIPKQLDLGNLSETEALQFLEEVKLRARGSIDSPIIETLLMFNPSYQKYKLSELQDGFYLKFISNGNGKAKGVKFSIKVPKSWKAQEANRPNIVQKFTANNGYMIDGKSFITSNIMVKNIPDGFTAQDFNKDVINEMCQEIPDGAILRSCEPITLEDSHGIMQRMKITLQRLDFKSDMEMVQYMIFFQNKAIAIQGMVGTYENKLSDKELLQLFSDYKPIFVYIANSLVLQDKY</sequence>
<evidence type="ECO:0000313" key="2">
    <source>
        <dbReference type="Proteomes" id="UP000326061"/>
    </source>
</evidence>
<keyword evidence="2" id="KW-1185">Reference proteome</keyword>
<proteinExistence type="predicted"/>
<dbReference type="Proteomes" id="UP000326061">
    <property type="component" value="Chromosome"/>
</dbReference>
<dbReference type="KEGG" id="suln:FJR47_02665"/>
<name>A0AAJ4A327_9BACT</name>
<organism evidence="1 2">
    <name type="scientific">Sulfurimonas xiamenensis</name>
    <dbReference type="NCBI Taxonomy" id="2590021"/>
    <lineage>
        <taxon>Bacteria</taxon>
        <taxon>Pseudomonadati</taxon>
        <taxon>Campylobacterota</taxon>
        <taxon>Epsilonproteobacteria</taxon>
        <taxon>Campylobacterales</taxon>
        <taxon>Sulfurimonadaceae</taxon>
        <taxon>Sulfurimonas</taxon>
    </lineage>
</organism>